<proteinExistence type="predicted"/>
<dbReference type="SMR" id="A2DWI9"/>
<reference evidence="2" key="2">
    <citation type="journal article" date="2007" name="Science">
        <title>Draft genome sequence of the sexually transmitted pathogen Trichomonas vaginalis.</title>
        <authorList>
            <person name="Carlton J.M."/>
            <person name="Hirt R.P."/>
            <person name="Silva J.C."/>
            <person name="Delcher A.L."/>
            <person name="Schatz M."/>
            <person name="Zhao Q."/>
            <person name="Wortman J.R."/>
            <person name="Bidwell S.L."/>
            <person name="Alsmark U.C.M."/>
            <person name="Besteiro S."/>
            <person name="Sicheritz-Ponten T."/>
            <person name="Noel C.J."/>
            <person name="Dacks J.B."/>
            <person name="Foster P.G."/>
            <person name="Simillion C."/>
            <person name="Van de Peer Y."/>
            <person name="Miranda-Saavedra D."/>
            <person name="Barton G.J."/>
            <person name="Westrop G.D."/>
            <person name="Mueller S."/>
            <person name="Dessi D."/>
            <person name="Fiori P.L."/>
            <person name="Ren Q."/>
            <person name="Paulsen I."/>
            <person name="Zhang H."/>
            <person name="Bastida-Corcuera F.D."/>
            <person name="Simoes-Barbosa A."/>
            <person name="Brown M.T."/>
            <person name="Hayes R.D."/>
            <person name="Mukherjee M."/>
            <person name="Okumura C.Y."/>
            <person name="Schneider R."/>
            <person name="Smith A.J."/>
            <person name="Vanacova S."/>
            <person name="Villalvazo M."/>
            <person name="Haas B.J."/>
            <person name="Pertea M."/>
            <person name="Feldblyum T.V."/>
            <person name="Utterback T.R."/>
            <person name="Shu C.L."/>
            <person name="Osoegawa K."/>
            <person name="de Jong P.J."/>
            <person name="Hrdy I."/>
            <person name="Horvathova L."/>
            <person name="Zubacova Z."/>
            <person name="Dolezal P."/>
            <person name="Malik S.B."/>
            <person name="Logsdon J.M. Jr."/>
            <person name="Henze K."/>
            <person name="Gupta A."/>
            <person name="Wang C.C."/>
            <person name="Dunne R.L."/>
            <person name="Upcroft J.A."/>
            <person name="Upcroft P."/>
            <person name="White O."/>
            <person name="Salzberg S.L."/>
            <person name="Tang P."/>
            <person name="Chiu C.-H."/>
            <person name="Lee Y.-S."/>
            <person name="Embley T.M."/>
            <person name="Coombs G.H."/>
            <person name="Mottram J.C."/>
            <person name="Tachezy J."/>
            <person name="Fraser-Liggett C.M."/>
            <person name="Johnson P.J."/>
        </authorList>
    </citation>
    <scope>NUCLEOTIDE SEQUENCE [LARGE SCALE GENOMIC DNA]</scope>
    <source>
        <strain evidence="2">G3</strain>
    </source>
</reference>
<sequence length="540" mass="62722">MVKLITDEQKREIDQILYQAIPPEKMDTLLDYLVQMADEFMKIHDMKVENGELKQKLTDYSEQIERLNQLVSQGQQNTNSDNEQVVQFQSYITQLENQIAELQNQIVEKDATIDHNNNNSLSHIENLSSENESLKQQLAATDIEINQKERIIDQKDQTIAAKDKEINDIKIQDGSIDRAQNIVNGISDKLDQTMSILITDDAVTDDEKEVLKMKATSLENINESNDVEIYIQNYNAKLDWLANLAQEAFQARRAPNQDITNYATVEDDFDKHIQKLSIFNASLQLSLASHHIVDIKLYYYFVPAQQCEFIQFNDVLPDFIHMQVFYLKGGLYNFIFHNEVRGKNEIIEFNCLIQEPALQKFCDFVTILFVVEPNLLSKLSITENYQKQNIAQKGILAEIEVPEKIRIMDDVDNCAFYKLIDDEFKRCDFMGRLLTDDGKFYLDEDGRPTNYIEWREENHESINPKTLPLPEPGLPTREAGMEFRQNMIDAFNAEVDQNLHTDEDIQTWNEKIETSTRNEAFESWAGRRYEPETNSIILPS</sequence>
<evidence type="ECO:0000256" key="1">
    <source>
        <dbReference type="SAM" id="Coils"/>
    </source>
</evidence>
<name>A2DWI9_TRIV3</name>
<dbReference type="VEuPathDB" id="TrichDB:TVAG_201680"/>
<reference evidence="2" key="1">
    <citation type="submission" date="2006-10" db="EMBL/GenBank/DDBJ databases">
        <authorList>
            <person name="Amadeo P."/>
            <person name="Zhao Q."/>
            <person name="Wortman J."/>
            <person name="Fraser-Liggett C."/>
            <person name="Carlton J."/>
        </authorList>
    </citation>
    <scope>NUCLEOTIDE SEQUENCE</scope>
    <source>
        <strain evidence="2">G3</strain>
    </source>
</reference>
<evidence type="ECO:0000313" key="3">
    <source>
        <dbReference type="Proteomes" id="UP000001542"/>
    </source>
</evidence>
<dbReference type="KEGG" id="tva:4773174"/>
<dbReference type="InParanoid" id="A2DWI9"/>
<dbReference type="RefSeq" id="XP_001327397.1">
    <property type="nucleotide sequence ID" value="XM_001327362.1"/>
</dbReference>
<gene>
    <name evidence="2" type="ORF">TVAG_201680</name>
</gene>
<dbReference type="Proteomes" id="UP000001542">
    <property type="component" value="Unassembled WGS sequence"/>
</dbReference>
<evidence type="ECO:0000313" key="2">
    <source>
        <dbReference type="EMBL" id="EAY15174.1"/>
    </source>
</evidence>
<dbReference type="AlphaFoldDB" id="A2DWI9"/>
<accession>A2DWI9</accession>
<dbReference type="VEuPathDB" id="TrichDB:TVAGG3_0202240"/>
<feature type="coiled-coil region" evidence="1">
    <location>
        <begin position="43"/>
        <end position="151"/>
    </location>
</feature>
<dbReference type="Gene3D" id="1.20.5.340">
    <property type="match status" value="1"/>
</dbReference>
<protein>
    <submittedName>
        <fullName evidence="2">Uncharacterized protein</fullName>
    </submittedName>
</protein>
<keyword evidence="1" id="KW-0175">Coiled coil</keyword>
<keyword evidence="3" id="KW-1185">Reference proteome</keyword>
<dbReference type="EMBL" id="DS113259">
    <property type="protein sequence ID" value="EAY15174.1"/>
    <property type="molecule type" value="Genomic_DNA"/>
</dbReference>
<organism evidence="2 3">
    <name type="scientific">Trichomonas vaginalis (strain ATCC PRA-98 / G3)</name>
    <dbReference type="NCBI Taxonomy" id="412133"/>
    <lineage>
        <taxon>Eukaryota</taxon>
        <taxon>Metamonada</taxon>
        <taxon>Parabasalia</taxon>
        <taxon>Trichomonadida</taxon>
        <taxon>Trichomonadidae</taxon>
        <taxon>Trichomonas</taxon>
    </lineage>
</organism>